<reference evidence="3" key="1">
    <citation type="journal article" date="2014" name="Int. J. Syst. Evol. Microbiol.">
        <title>Complete genome sequence of Corynebacterium casei LMG S-19264T (=DSM 44701T), isolated from a smear-ripened cheese.</title>
        <authorList>
            <consortium name="US DOE Joint Genome Institute (JGI-PGF)"/>
            <person name="Walter F."/>
            <person name="Albersmeier A."/>
            <person name="Kalinowski J."/>
            <person name="Ruckert C."/>
        </authorList>
    </citation>
    <scope>NUCLEOTIDE SEQUENCE</scope>
    <source>
        <strain evidence="3">JCM 4646</strain>
    </source>
</reference>
<organism evidence="3 4">
    <name type="scientific">Kitasatospora indigofera</name>
    <dbReference type="NCBI Taxonomy" id="67307"/>
    <lineage>
        <taxon>Bacteria</taxon>
        <taxon>Bacillati</taxon>
        <taxon>Actinomycetota</taxon>
        <taxon>Actinomycetes</taxon>
        <taxon>Kitasatosporales</taxon>
        <taxon>Streptomycetaceae</taxon>
        <taxon>Kitasatospora</taxon>
    </lineage>
</organism>
<evidence type="ECO:0000256" key="1">
    <source>
        <dbReference type="SAM" id="MobiDB-lite"/>
    </source>
</evidence>
<comment type="caution">
    <text evidence="3">The sequence shown here is derived from an EMBL/GenBank/DDBJ whole genome shotgun (WGS) entry which is preliminary data.</text>
</comment>
<accession>A0A919KN62</accession>
<keyword evidence="2" id="KW-0732">Signal</keyword>
<evidence type="ECO:0000256" key="2">
    <source>
        <dbReference type="SAM" id="SignalP"/>
    </source>
</evidence>
<feature type="region of interest" description="Disordered" evidence="1">
    <location>
        <begin position="1"/>
        <end position="42"/>
    </location>
</feature>
<proteinExistence type="predicted"/>
<keyword evidence="4" id="KW-1185">Reference proteome</keyword>
<dbReference type="EMBL" id="BNBO01000007">
    <property type="protein sequence ID" value="GHH66093.1"/>
    <property type="molecule type" value="Genomic_DNA"/>
</dbReference>
<gene>
    <name evidence="3" type="ORF">GCM10018781_19420</name>
</gene>
<evidence type="ECO:0000313" key="3">
    <source>
        <dbReference type="EMBL" id="GHH66093.1"/>
    </source>
</evidence>
<feature type="signal peptide" evidence="2">
    <location>
        <begin position="1"/>
        <end position="27"/>
    </location>
</feature>
<evidence type="ECO:0008006" key="5">
    <source>
        <dbReference type="Google" id="ProtNLM"/>
    </source>
</evidence>
<sequence>MTRAMAPAAASAASAAPAAPTAPAASAAPTVPAAGGRTSGPRGREALADLLVTFLETGSPPAGLFRPDVFCDLTVPQWRLQSEGLPGLVALRRAGHPAPGVVPRRRVDPTPAGFVIELEERWEQDGQSWYCRELMRADVEDGMIARISVYCTGDWDAEQQRRHGQEVVLLRP</sequence>
<reference evidence="3" key="2">
    <citation type="submission" date="2020-09" db="EMBL/GenBank/DDBJ databases">
        <authorList>
            <person name="Sun Q."/>
            <person name="Ohkuma M."/>
        </authorList>
    </citation>
    <scope>NUCLEOTIDE SEQUENCE</scope>
    <source>
        <strain evidence="3">JCM 4646</strain>
    </source>
</reference>
<evidence type="ECO:0000313" key="4">
    <source>
        <dbReference type="Proteomes" id="UP000617734"/>
    </source>
</evidence>
<feature type="chain" id="PRO_5037456107" description="SnoaL-like domain-containing protein" evidence="2">
    <location>
        <begin position="28"/>
        <end position="172"/>
    </location>
</feature>
<dbReference type="AlphaFoldDB" id="A0A919KN62"/>
<dbReference type="RefSeq" id="WP_229927289.1">
    <property type="nucleotide sequence ID" value="NZ_BNBO01000007.1"/>
</dbReference>
<feature type="compositionally biased region" description="Low complexity" evidence="1">
    <location>
        <begin position="1"/>
        <end position="34"/>
    </location>
</feature>
<name>A0A919KN62_9ACTN</name>
<dbReference type="Proteomes" id="UP000617734">
    <property type="component" value="Unassembled WGS sequence"/>
</dbReference>
<protein>
    <recommendedName>
        <fullName evidence="5">SnoaL-like domain-containing protein</fullName>
    </recommendedName>
</protein>
<dbReference type="GeneID" id="95352423"/>